<gene>
    <name evidence="2" type="ORF">CVIRNUC_009186</name>
</gene>
<dbReference type="AlphaFoldDB" id="A0AAV1IF73"/>
<keyword evidence="3" id="KW-1185">Reference proteome</keyword>
<accession>A0AAV1IF73</accession>
<dbReference type="EC" id="2.4.1.-" evidence="1"/>
<reference evidence="2 3" key="1">
    <citation type="submission" date="2023-10" db="EMBL/GenBank/DDBJ databases">
        <authorList>
            <person name="Maclean D."/>
            <person name="Macfadyen A."/>
        </authorList>
    </citation>
    <scope>NUCLEOTIDE SEQUENCE [LARGE SCALE GENOMIC DNA]</scope>
</reference>
<protein>
    <recommendedName>
        <fullName evidence="1">Hexosyltransferase</fullName>
        <ecNumber evidence="1">2.4.1.-</ecNumber>
    </recommendedName>
</protein>
<dbReference type="EMBL" id="CAUYUE010000013">
    <property type="protein sequence ID" value="CAK0785973.1"/>
    <property type="molecule type" value="Genomic_DNA"/>
</dbReference>
<dbReference type="InterPro" id="IPR050587">
    <property type="entry name" value="GNT1/Glycosyltrans_8"/>
</dbReference>
<dbReference type="PANTHER" id="PTHR11183">
    <property type="entry name" value="GLYCOGENIN SUBFAMILY MEMBER"/>
    <property type="match status" value="1"/>
</dbReference>
<comment type="similarity">
    <text evidence="1">Belongs to the glycosyltransferase 8 family.</text>
</comment>
<sequence length="251" mass="29262">MASTSSRSKYAFVASIRTAYYMTGLRELHCSLQRSNPDIPLIVISVDGDLDEQCISEIERFATYRTVQEIRQPPNIRNPRFGLNWMKLRAWELIEYDALIMLDVDTAVFRDLSHLFSLPTDFAWAPYQGPDDWHWNSGGVVFLRPCQKLFDRMLEIIHTEHLAYVQSHAEQSFLQYFFQDTAMHLPMAYNLNFMFLQNGTDPAGEQPYVVHFANRDYKPFNATPAVEEWPYLCWQPKQHEARSRLLVGLGT</sequence>
<dbReference type="InterPro" id="IPR002495">
    <property type="entry name" value="Glyco_trans_8"/>
</dbReference>
<dbReference type="Proteomes" id="UP001314263">
    <property type="component" value="Unassembled WGS sequence"/>
</dbReference>
<dbReference type="Pfam" id="PF01501">
    <property type="entry name" value="Glyco_transf_8"/>
    <property type="match status" value="1"/>
</dbReference>
<dbReference type="GO" id="GO:0016757">
    <property type="term" value="F:glycosyltransferase activity"/>
    <property type="evidence" value="ECO:0007669"/>
    <property type="project" value="InterPro"/>
</dbReference>
<organism evidence="2 3">
    <name type="scientific">Coccomyxa viridis</name>
    <dbReference type="NCBI Taxonomy" id="1274662"/>
    <lineage>
        <taxon>Eukaryota</taxon>
        <taxon>Viridiplantae</taxon>
        <taxon>Chlorophyta</taxon>
        <taxon>core chlorophytes</taxon>
        <taxon>Trebouxiophyceae</taxon>
        <taxon>Trebouxiophyceae incertae sedis</taxon>
        <taxon>Coccomyxaceae</taxon>
        <taxon>Coccomyxa</taxon>
    </lineage>
</organism>
<comment type="caution">
    <text evidence="2">The sequence shown here is derived from an EMBL/GenBank/DDBJ whole genome shotgun (WGS) entry which is preliminary data.</text>
</comment>
<dbReference type="SUPFAM" id="SSF53448">
    <property type="entry name" value="Nucleotide-diphospho-sugar transferases"/>
    <property type="match status" value="1"/>
</dbReference>
<dbReference type="InterPro" id="IPR029044">
    <property type="entry name" value="Nucleotide-diphossugar_trans"/>
</dbReference>
<evidence type="ECO:0000256" key="1">
    <source>
        <dbReference type="RuleBase" id="RU362027"/>
    </source>
</evidence>
<name>A0AAV1IF73_9CHLO</name>
<evidence type="ECO:0000313" key="2">
    <source>
        <dbReference type="EMBL" id="CAK0785973.1"/>
    </source>
</evidence>
<evidence type="ECO:0000313" key="3">
    <source>
        <dbReference type="Proteomes" id="UP001314263"/>
    </source>
</evidence>
<dbReference type="Gene3D" id="3.90.550.10">
    <property type="entry name" value="Spore Coat Polysaccharide Biosynthesis Protein SpsA, Chain A"/>
    <property type="match status" value="1"/>
</dbReference>
<proteinExistence type="inferred from homology"/>